<reference evidence="1 2" key="1">
    <citation type="submission" date="2021-07" db="EMBL/GenBank/DDBJ databases">
        <title>Whole genome sequencing of non-tuberculosis mycobacteria type-strains.</title>
        <authorList>
            <person name="Igarashi Y."/>
            <person name="Osugi A."/>
            <person name="Mitarai S."/>
        </authorList>
    </citation>
    <scope>NUCLEOTIDE SEQUENCE [LARGE SCALE GENOMIC DNA]</scope>
    <source>
        <strain evidence="1 2">JCM 16370</strain>
    </source>
</reference>
<gene>
    <name evidence="1" type="ORF">K0O64_15265</name>
</gene>
<protein>
    <submittedName>
        <fullName evidence="1">Uncharacterized protein</fullName>
    </submittedName>
</protein>
<evidence type="ECO:0000313" key="1">
    <source>
        <dbReference type="EMBL" id="QYL14573.1"/>
    </source>
</evidence>
<accession>A0ABX8VEN5</accession>
<organism evidence="1 2">
    <name type="scientific">Mycolicibacterium pallens</name>
    <dbReference type="NCBI Taxonomy" id="370524"/>
    <lineage>
        <taxon>Bacteria</taxon>
        <taxon>Bacillati</taxon>
        <taxon>Actinomycetota</taxon>
        <taxon>Actinomycetes</taxon>
        <taxon>Mycobacteriales</taxon>
        <taxon>Mycobacteriaceae</taxon>
        <taxon>Mycolicibacterium</taxon>
    </lineage>
</organism>
<dbReference type="EMBL" id="CP080333">
    <property type="protein sequence ID" value="QYL14573.1"/>
    <property type="molecule type" value="Genomic_DNA"/>
</dbReference>
<sequence>MAYVDDFGNEIQAYTTGLPPVHSLRAASATNATSTVLDGAVMRTNSNLVVVTGAGVSAGDVEIQGSLDGTNWYVIGPALAVSAASTVYHQTGTVPARYFRAVVSTAITGGTVDAFIGVTD</sequence>
<name>A0ABX8VEN5_9MYCO</name>
<dbReference type="Proteomes" id="UP000825367">
    <property type="component" value="Chromosome"/>
</dbReference>
<evidence type="ECO:0000313" key="2">
    <source>
        <dbReference type="Proteomes" id="UP000825367"/>
    </source>
</evidence>
<keyword evidence="2" id="KW-1185">Reference proteome</keyword>
<dbReference type="RefSeq" id="WP_220045600.1">
    <property type="nucleotide sequence ID" value="NZ_BAAAVX010000038.1"/>
</dbReference>
<proteinExistence type="predicted"/>